<organism evidence="2 3">
    <name type="scientific">Colletotrichum plurivorum</name>
    <dbReference type="NCBI Taxonomy" id="2175906"/>
    <lineage>
        <taxon>Eukaryota</taxon>
        <taxon>Fungi</taxon>
        <taxon>Dikarya</taxon>
        <taxon>Ascomycota</taxon>
        <taxon>Pezizomycotina</taxon>
        <taxon>Sordariomycetes</taxon>
        <taxon>Hypocreomycetidae</taxon>
        <taxon>Glomerellales</taxon>
        <taxon>Glomerellaceae</taxon>
        <taxon>Colletotrichum</taxon>
        <taxon>Colletotrichum orchidearum species complex</taxon>
    </lineage>
</organism>
<feature type="signal peptide" evidence="1">
    <location>
        <begin position="1"/>
        <end position="20"/>
    </location>
</feature>
<evidence type="ECO:0008006" key="4">
    <source>
        <dbReference type="Google" id="ProtNLM"/>
    </source>
</evidence>
<dbReference type="EMBL" id="WIGO01000169">
    <property type="protein sequence ID" value="KAF6825641.1"/>
    <property type="molecule type" value="Genomic_DNA"/>
</dbReference>
<proteinExistence type="predicted"/>
<keyword evidence="3" id="KW-1185">Reference proteome</keyword>
<reference evidence="2" key="1">
    <citation type="journal article" date="2020" name="Phytopathology">
        <title>Genome Sequence Resources of Colletotrichum truncatum, C. plurivorum, C. musicola, and C. sojae: Four Species Pathogenic to Soybean (Glycine max).</title>
        <authorList>
            <person name="Rogerio F."/>
            <person name="Boufleur T.R."/>
            <person name="Ciampi-Guillardi M."/>
            <person name="Sukno S.A."/>
            <person name="Thon M.R."/>
            <person name="Massola Junior N.S."/>
            <person name="Baroncelli R."/>
        </authorList>
    </citation>
    <scope>NUCLEOTIDE SEQUENCE</scope>
    <source>
        <strain evidence="2">LFN00145</strain>
    </source>
</reference>
<sequence length="208" mass="21228">MNPITAYTLLGLLCATTAVAFDEWDQERELRRSKCDNGCFFGSFPGGSCTDDAACMCTQQKYRERYFCCMAEKCEIEVLEDSIERQSLGCETRNLPFTFDTEAVCGIKLSTKIPPYTTYTVTATAPTVTVAAVTVTAGAKEGTTSAAAAASGTDIASSGAASSGASSSGAAGATTTGAFTPSATPGGAAVERAGLLGVVAAAAFAIVL</sequence>
<protein>
    <recommendedName>
        <fullName evidence="4">Extracellular membrane protein CFEM domain-containing protein</fullName>
    </recommendedName>
</protein>
<evidence type="ECO:0000256" key="1">
    <source>
        <dbReference type="SAM" id="SignalP"/>
    </source>
</evidence>
<evidence type="ECO:0000313" key="3">
    <source>
        <dbReference type="Proteomes" id="UP000654918"/>
    </source>
</evidence>
<name>A0A8H6K7H4_9PEZI</name>
<accession>A0A8H6K7H4</accession>
<evidence type="ECO:0000313" key="2">
    <source>
        <dbReference type="EMBL" id="KAF6825641.1"/>
    </source>
</evidence>
<keyword evidence="1" id="KW-0732">Signal</keyword>
<gene>
    <name evidence="2" type="ORF">CPLU01_10140</name>
</gene>
<dbReference type="AlphaFoldDB" id="A0A8H6K7H4"/>
<dbReference type="Proteomes" id="UP000654918">
    <property type="component" value="Unassembled WGS sequence"/>
</dbReference>
<comment type="caution">
    <text evidence="2">The sequence shown here is derived from an EMBL/GenBank/DDBJ whole genome shotgun (WGS) entry which is preliminary data.</text>
</comment>
<feature type="chain" id="PRO_5034272584" description="Extracellular membrane protein CFEM domain-containing protein" evidence="1">
    <location>
        <begin position="21"/>
        <end position="208"/>
    </location>
</feature>